<feature type="transmembrane region" description="Helical" evidence="2">
    <location>
        <begin position="1730"/>
        <end position="1748"/>
    </location>
</feature>
<accession>A0A9Q6EN30</accession>
<organism evidence="3 4">
    <name type="scientific">Nostoc linckia z8</name>
    <dbReference type="NCBI Taxonomy" id="1628746"/>
    <lineage>
        <taxon>Bacteria</taxon>
        <taxon>Bacillati</taxon>
        <taxon>Cyanobacteriota</taxon>
        <taxon>Cyanophyceae</taxon>
        <taxon>Nostocales</taxon>
        <taxon>Nostocaceae</taxon>
        <taxon>Nostoc</taxon>
    </lineage>
</organism>
<proteinExistence type="predicted"/>
<dbReference type="Proteomes" id="UP000222310">
    <property type="component" value="Unassembled WGS sequence"/>
</dbReference>
<gene>
    <name evidence="3" type="ORF">VF08_02930</name>
</gene>
<evidence type="ECO:0008006" key="5">
    <source>
        <dbReference type="Google" id="ProtNLM"/>
    </source>
</evidence>
<comment type="caution">
    <text evidence="3">The sequence shown here is derived from an EMBL/GenBank/DDBJ whole genome shotgun (WGS) entry which is preliminary data.</text>
</comment>
<keyword evidence="1" id="KW-0175">Coiled coil</keyword>
<feature type="coiled-coil region" evidence="1">
    <location>
        <begin position="1929"/>
        <end position="1979"/>
    </location>
</feature>
<keyword evidence="2" id="KW-0472">Membrane</keyword>
<feature type="coiled-coil region" evidence="1">
    <location>
        <begin position="2553"/>
        <end position="2587"/>
    </location>
</feature>
<sequence length="2991" mass="318056">MAASSSNSNKVQVVIEAKDVATEVVKKTGISFNNLNKEATVLSKSLTGTGQALQFVINYADLTRVKLTDTSVAIIGLGVATTGALGSAVSKLIGLTSVVGKIKEGIQSPIGQTFIGQIQQSAENATKELAPLSTLLKEVSSVGAGIGAGFGQKLFNIDTRSISQQLNDGINLGVEQIADRISKPLKEALGISSKEVLQFVGKTFQSLDKQISRSIVDTTFGLAIGKGATQDIIKNIATNPAIAQYSPVFLKSLLSGSTAGAVDSLLLGISQQIKGTQFSPIADLLKKSGLGKQIELLANIKIDKLDEKQLAKIKIQQKVSQALGKEITPELRLDLDSVFNQLDAQIANFVIDQKIGQVLGKNVSTGLIKSILQNSAVKGVLSSSIQDLLNGSFSDALLKVTQRGISAPLGNLFNLANTSVENVAYNSGVRLANRLFDGLDPEIKKRNQRSREILGDTFDGVGAKFTAGLGLGTSNLPLLSSSRGGLLSGILNDQIKNLITSFVPVPGVVVDQLLDFDGIIQQLFKATGLKGQIPGLKQLDAILGKAVAASLGKAIDTQLPVLLAPLVDNAANYVTKRFKDAGSNAIASAATAFLPGYLKNVVKTSLLESGAAGFVFDALLENLKPANLKSNFAALDGVLGNLKTNVNAGLKLTDTLLRGFKSGVAGIPNILGNTQSLINSLVTSADVGLAGLKVDAIDFVLNFNYGIDQISANIVNTLLDASIALQSLRGTTVGDNIIDALQEGIQKAIQAVGFLQAKIKAIANASLGFTIGGIDNVRNFLQGFNNFSQNIIPNIKSGITSVFNTVNSGIAIANRNIQSLLISASRGIDSIKSAIPSIVAQIASSISSLRTSLGQGFTNIDTFLNSLQTSTSFGTTFATQIQFVRDRFTDLKLIADASLSFIQTKVASSSGLFIDFGNKLQGAIAAVSAFSSGTARNIQSGLSAGLRNTINAIDTVVPSAVRTLTGLINSALVGIGANGRGGFGKFFNEAIDSARAIVTKLTPIFNTVVTSLETTFGNVVNFIRKTFGSIAGVVATNLGKMIGNILKVDLNFTELPPGLVENIDRLFGGVFSNLFGRIGQNANRAFLAGFFGAGFERVSPAIDAIDKSAIRIYNTLSTLPSKIAAPLNTIAQFPGAIAGFNEPLKVFGYLQDTIAGFANGVSSVVERVAFFSQGLSSLQQFATTGPFKTLIGQNIELREQLLSTQSSLVATSKIYSGFTGQQITDPKTAIQSLEDPIKTAIDKLRIESLDLVGVTSKDLVPLYQQIAGQITGIGGKLTDAKDLSLDFAASLGTLQIPLYQSRQEIGSILSGTIDQNSVLAKSLNISNEQVNNWKSQGRLVEELRKKLAPFRAGNALAAASFSGVISNIQEVFDEIGRRAGERLLDPLIEQVTSVYDYLKANQEQFVSYFGLISDQILRVGLAVVDAGKTVFSSISGLIAEAPLYLFKSLANAAEALAGAIRFVAEALGPTIRFMTELVKAAGPLGGVFLQSFVTVKALSVGVTTLGDVFGTLTQLVPGLGEVMFALDLRTNGVANQFINLSKVLGTGGGGFLILGKYLNEIPGAAEAATVALGPLGGLLVGFIPTVASVGIQVAGLITLFPAIGAFLSNLLTLTPALITAAGAFVSSNIYLAPLAPLFTQAANAVGLYANATDRVLLVNQQFAAVLKNIGTAIAGQILTFGLLAGGAYLAFLAFDKFVLQNETVKEILYGVIQGLGSLADMVKIAFGNPFAVATAAVVGLTVAINLGLIPSVSKLIATTLAGWAVNLAGILGGLATTLSALGFVGVAASASSAAVGVRALSIAMTQGTVASAQFLATNGITITSLFGLTAATGGATVGLATFATALYTAIAPLLLLAAPLIALAAAIGLIGIGLYSLQLKDANEATEILGDRTAKLSEQAIKTARDLKKASDIQADADKRGVRLSDEQYKANQKLVAQAKNQKADLSAQLADLQDQLKNVRGEANKANIQSQIDELNARIKLIDSFVGNIKIKPKDLERVGSGYEQLAKQAQGAEEAILKSSGDSAIFKQKAEELLAATEKQAEAGQISADEAIRRYNLVATNAFASQELQDKAQQAITAAFKRESDKRIGIVQAQQAAISAQLAVGKVEYQENAKAISDAQNSLLKSRLDAENEAHQTKLKQIQKEFDDQTFVNNALLKQKQDEATKLSAQGQDASAPLAEAEKLKAKIIQIEQDKNAALNSENTRNARITSELSSQIAENEISANLVAADLRIKVNKGIISQELAAEKQLTFAKKVELETQLRNTNDNYAERRKIIERDFANTTKYLEDEIAKKQSEASKAPTDSPAAKAAEADIAALNTKLVNSNKAKNSSLLLLEQNHKTEVTKINADIQKNQAESADREAAIQIKILERNQKKALDAVQLAQNERLIQIQQLENKGLLDHTEVEEKKTQASKANIDAQLNEERLRLKALQALPKPKNQEKAADFDASIRASQLKIQDLVKQSLSAELSLYKQHIEVIKAQIKDEDNIRETQLESQARKGLVTQAQVNEELARRKVSALEKEYNLETRDASKRIELALAIEKAKTALLDAEIRTRQEKLEVENQKLKNQIDEQNQSIKRQGDLYQILTKAIEQRNKLLEISRDLAKAGTDFVLGELEVLNSVERSEYRRKQLAEVTASIKLQSLRQQQEYERQSLLNQIEQNKLALEQEAIQNRINQGQKLADIAGVKADIAVLEADPRNQSVAGQAKIKALQIKLQSELDALGFLQLEGGLIGQKFQGQQTQAQAQLQQLDLKQNLDTLKARAELANALPPGKQQQAQRQLQQEIAQSFGQQNIREFYNAAIAQSRGIAAKEFPISSTPDILAAISPDLGGILDMVGGQAATAAITDVSRTFDKQYGSTANITGALTTGIAKTPLQTPLEVQRSQSLNQQILQQANQPISLTSGASLKLPPPNERGVTLSLESSGKLFKEGVDKLVDYLKQPFNNSNNTYNIKIDAPAQNITATGNGSTSSLEKVLDYAKQMAGAY</sequence>
<name>A0A9Q6EN30_NOSLI</name>
<reference evidence="3 4" key="1">
    <citation type="submission" date="2015-02" db="EMBL/GenBank/DDBJ databases">
        <title>Nostoc linckia genome annotation.</title>
        <authorList>
            <person name="Zhou Z."/>
        </authorList>
    </citation>
    <scope>NUCLEOTIDE SEQUENCE [LARGE SCALE GENOMIC DNA]</scope>
    <source>
        <strain evidence="4">z8</strain>
    </source>
</reference>
<feature type="transmembrane region" description="Helical" evidence="2">
    <location>
        <begin position="1853"/>
        <end position="1875"/>
    </location>
</feature>
<dbReference type="GeneID" id="57094406"/>
<dbReference type="EMBL" id="LAHD01000005">
    <property type="protein sequence ID" value="PHK06707.1"/>
    <property type="molecule type" value="Genomic_DNA"/>
</dbReference>
<feature type="transmembrane region" description="Helical" evidence="2">
    <location>
        <begin position="1630"/>
        <end position="1649"/>
    </location>
</feature>
<keyword evidence="2" id="KW-1133">Transmembrane helix</keyword>
<feature type="transmembrane region" description="Helical" evidence="2">
    <location>
        <begin position="1567"/>
        <end position="1587"/>
    </location>
</feature>
<evidence type="ECO:0000313" key="3">
    <source>
        <dbReference type="EMBL" id="PHK06707.1"/>
    </source>
</evidence>
<protein>
    <recommendedName>
        <fullName evidence="5">Tape measure protein</fullName>
    </recommendedName>
</protein>
<feature type="transmembrane region" description="Helical" evidence="2">
    <location>
        <begin position="1825"/>
        <end position="1847"/>
    </location>
</feature>
<evidence type="ECO:0000256" key="1">
    <source>
        <dbReference type="SAM" id="Coils"/>
    </source>
</evidence>
<feature type="transmembrane region" description="Helical" evidence="2">
    <location>
        <begin position="1669"/>
        <end position="1694"/>
    </location>
</feature>
<dbReference type="RefSeq" id="WP_099066487.1">
    <property type="nucleotide sequence ID" value="NZ_LAHD01000005.1"/>
</dbReference>
<evidence type="ECO:0000256" key="2">
    <source>
        <dbReference type="SAM" id="Phobius"/>
    </source>
</evidence>
<keyword evidence="2" id="KW-0812">Transmembrane</keyword>
<feature type="transmembrane region" description="Helical" evidence="2">
    <location>
        <begin position="1593"/>
        <end position="1618"/>
    </location>
</feature>
<evidence type="ECO:0000313" key="4">
    <source>
        <dbReference type="Proteomes" id="UP000222310"/>
    </source>
</evidence>